<dbReference type="AlphaFoldDB" id="A0A919Y683"/>
<proteinExistence type="predicted"/>
<name>A0A919Y683_9BACL</name>
<dbReference type="Proteomes" id="UP000678895">
    <property type="component" value="Unassembled WGS sequence"/>
</dbReference>
<protein>
    <submittedName>
        <fullName evidence="1">Uncharacterized protein</fullName>
    </submittedName>
</protein>
<keyword evidence="2" id="KW-1185">Reference proteome</keyword>
<evidence type="ECO:0000313" key="1">
    <source>
        <dbReference type="EMBL" id="GIO43125.1"/>
    </source>
</evidence>
<gene>
    <name evidence="1" type="ORF">J41TS4_28830</name>
</gene>
<reference evidence="1" key="1">
    <citation type="submission" date="2021-03" db="EMBL/GenBank/DDBJ databases">
        <title>Antimicrobial resistance genes in bacteria isolated from Japanese honey, and their potential for conferring macrolide and lincosamide resistance in the American foulbrood pathogen Paenibacillus larvae.</title>
        <authorList>
            <person name="Okamoto M."/>
            <person name="Kumagai M."/>
            <person name="Kanamori H."/>
            <person name="Takamatsu D."/>
        </authorList>
    </citation>
    <scope>NUCLEOTIDE SEQUENCE</scope>
    <source>
        <strain evidence="1">J41TS4</strain>
    </source>
</reference>
<evidence type="ECO:0000313" key="2">
    <source>
        <dbReference type="Proteomes" id="UP000678895"/>
    </source>
</evidence>
<comment type="caution">
    <text evidence="1">The sequence shown here is derived from an EMBL/GenBank/DDBJ whole genome shotgun (WGS) entry which is preliminary data.</text>
</comment>
<dbReference type="EMBL" id="BORS01000009">
    <property type="protein sequence ID" value="GIO43125.1"/>
    <property type="molecule type" value="Genomic_DNA"/>
</dbReference>
<accession>A0A919Y683</accession>
<sequence>MSFTYQLTLNRDAVKFIAKQEKAVQERIRKSLMGLTVRPPVGDIRSLENRFYQKV</sequence>
<dbReference type="RefSeq" id="WP_301628009.1">
    <property type="nucleotide sequence ID" value="NZ_BORS01000009.1"/>
</dbReference>
<organism evidence="1 2">
    <name type="scientific">Paenibacillus apis</name>
    <dbReference type="NCBI Taxonomy" id="1792174"/>
    <lineage>
        <taxon>Bacteria</taxon>
        <taxon>Bacillati</taxon>
        <taxon>Bacillota</taxon>
        <taxon>Bacilli</taxon>
        <taxon>Bacillales</taxon>
        <taxon>Paenibacillaceae</taxon>
        <taxon>Paenibacillus</taxon>
    </lineage>
</organism>